<dbReference type="eggNOG" id="COG3396">
    <property type="taxonomic scope" value="Bacteria"/>
</dbReference>
<dbReference type="InterPro" id="IPR059125">
    <property type="entry name" value="Ferritin_actino"/>
</dbReference>
<organism evidence="2 3">
    <name type="scientific">Gleimia coleocanis DSM 15436</name>
    <dbReference type="NCBI Taxonomy" id="525245"/>
    <lineage>
        <taxon>Bacteria</taxon>
        <taxon>Bacillati</taxon>
        <taxon>Actinomycetota</taxon>
        <taxon>Actinomycetes</taxon>
        <taxon>Actinomycetales</taxon>
        <taxon>Actinomycetaceae</taxon>
        <taxon>Gleimia</taxon>
    </lineage>
</organism>
<accession>C0W126</accession>
<reference evidence="2 3" key="1">
    <citation type="submission" date="2009-01" db="EMBL/GenBank/DDBJ databases">
        <authorList>
            <person name="Qin X."/>
            <person name="Bachman B."/>
            <person name="Battles P."/>
            <person name="Bell A."/>
            <person name="Bess C."/>
            <person name="Bickham C."/>
            <person name="Chaboub L."/>
            <person name="Chen D."/>
            <person name="Coyle M."/>
            <person name="Deiros D.R."/>
            <person name="Dinh H."/>
            <person name="Forbes L."/>
            <person name="Fowler G."/>
            <person name="Francisco L."/>
            <person name="Fu Q."/>
            <person name="Gubbala S."/>
            <person name="Hale W."/>
            <person name="Han Y."/>
            <person name="Hemphill L."/>
            <person name="Highlander S.K."/>
            <person name="Hirani K."/>
            <person name="Hogues M."/>
            <person name="Jackson L."/>
            <person name="Jakkamsetti A."/>
            <person name="Javaid M."/>
            <person name="Jiang H."/>
            <person name="Korchina V."/>
            <person name="Kovar C."/>
            <person name="Lara F."/>
            <person name="Lee S."/>
            <person name="Mata R."/>
            <person name="Mathew T."/>
            <person name="Moen C."/>
            <person name="Morales K."/>
            <person name="Munidasa M."/>
            <person name="Nazareth L."/>
            <person name="Ngo R."/>
            <person name="Nguyen L."/>
            <person name="Okwuonu G."/>
            <person name="Ongeri F."/>
            <person name="Patil S."/>
            <person name="Petrosino J."/>
            <person name="Pham C."/>
            <person name="Pham P."/>
            <person name="Pu L.-L."/>
            <person name="Puazo M."/>
            <person name="Raj R."/>
            <person name="Reid J."/>
            <person name="Rouhana J."/>
            <person name="Saada N."/>
            <person name="Shang Y."/>
            <person name="Simmons D."/>
            <person name="Thornton R."/>
            <person name="Warren J."/>
            <person name="Weissenberger G."/>
            <person name="Zhang J."/>
            <person name="Zhang L."/>
            <person name="Zhou C."/>
            <person name="Zhu D."/>
            <person name="Muzny D."/>
            <person name="Worley K."/>
            <person name="Gibbs R."/>
        </authorList>
    </citation>
    <scope>NUCLEOTIDE SEQUENCE [LARGE SCALE GENOMIC DNA]</scope>
    <source>
        <strain evidence="2 3">DSM 15436</strain>
    </source>
</reference>
<protein>
    <recommendedName>
        <fullName evidence="1">Ferritin-like domain-containing protein</fullName>
    </recommendedName>
</protein>
<dbReference type="AlphaFoldDB" id="C0W126"/>
<evidence type="ECO:0000259" key="1">
    <source>
        <dbReference type="Pfam" id="PF13794"/>
    </source>
</evidence>
<sequence>MFKETLMASEVLASVLGISAYSTLAAQTRLAKDADQAPLASEKIAMARMSGQAWERFTKIARRAEAAGVDLEAAITPFRGLLDDLDARTRPTTWWERLTKTYVGVGIFTDAMRALATAAGEVEFAADVNDFGHGQWTVERLAELTAADEQLQDRLSLWTRRVGGDVLALVRSFFFTHPEMLGDADADEIFAQISKAHDERLTALHLVY</sequence>
<name>C0W126_9ACTO</name>
<dbReference type="Proteomes" id="UP000010301">
    <property type="component" value="Unassembled WGS sequence"/>
</dbReference>
<feature type="domain" description="Ferritin-like" evidence="1">
    <location>
        <begin position="11"/>
        <end position="168"/>
    </location>
</feature>
<evidence type="ECO:0000313" key="3">
    <source>
        <dbReference type="Proteomes" id="UP000010301"/>
    </source>
</evidence>
<comment type="caution">
    <text evidence="2">The sequence shown here is derived from an EMBL/GenBank/DDBJ whole genome shotgun (WGS) entry which is preliminary data.</text>
</comment>
<proteinExistence type="predicted"/>
<dbReference type="Gene3D" id="1.20.1260.10">
    <property type="match status" value="1"/>
</dbReference>
<dbReference type="STRING" id="525245.HMPREF0044_0769"/>
<dbReference type="InterPro" id="IPR012347">
    <property type="entry name" value="Ferritin-like"/>
</dbReference>
<dbReference type="HOGENOM" id="CLU_082377_1_0_11"/>
<keyword evidence="3" id="KW-1185">Reference proteome</keyword>
<dbReference type="EMBL" id="ACFG01000030">
    <property type="protein sequence ID" value="EEH63750.1"/>
    <property type="molecule type" value="Genomic_DNA"/>
</dbReference>
<dbReference type="Pfam" id="PF13794">
    <property type="entry name" value="MiaE_2"/>
    <property type="match status" value="1"/>
</dbReference>
<evidence type="ECO:0000313" key="2">
    <source>
        <dbReference type="EMBL" id="EEH63750.1"/>
    </source>
</evidence>
<gene>
    <name evidence="2" type="ORF">HMPREF0044_0769</name>
</gene>